<evidence type="ECO:0000256" key="1">
    <source>
        <dbReference type="ARBA" id="ARBA00022729"/>
    </source>
</evidence>
<evidence type="ECO:0000313" key="4">
    <source>
        <dbReference type="Proteomes" id="UP000007599"/>
    </source>
</evidence>
<proteinExistence type="predicted"/>
<protein>
    <submittedName>
        <fullName evidence="3">Outer-membrane lipoprotein carrier protein LolA</fullName>
    </submittedName>
</protein>
<reference evidence="4" key="2">
    <citation type="submission" date="2012-03" db="EMBL/GenBank/DDBJ databases">
        <title>Complete genome sequence of Flavobacterium indicum GPTSA100-9T, isolated from warm spring water.</title>
        <authorList>
            <person name="Barbier P."/>
            <person name="Houel A."/>
            <person name="Loux V."/>
            <person name="Poulain J."/>
            <person name="Bernardet J.-F."/>
            <person name="Touchon M."/>
            <person name="Duchaud E."/>
        </authorList>
    </citation>
    <scope>NUCLEOTIDE SEQUENCE [LARGE SCALE GENOMIC DNA]</scope>
    <source>
        <strain evidence="4">DSM 17447 / CIP 109464 / GPTSA100-9</strain>
    </source>
</reference>
<keyword evidence="3" id="KW-0449">Lipoprotein</keyword>
<evidence type="ECO:0000313" key="3">
    <source>
        <dbReference type="EMBL" id="CCG53652.1"/>
    </source>
</evidence>
<dbReference type="EMBL" id="HE774682">
    <property type="protein sequence ID" value="CCG53652.1"/>
    <property type="molecule type" value="Genomic_DNA"/>
</dbReference>
<dbReference type="HOGENOM" id="CLU_105362_0_1_10"/>
<dbReference type="PATRIC" id="fig|1094466.5.peg.1680"/>
<reference evidence="3 4" key="1">
    <citation type="journal article" date="2012" name="J. Bacteriol.">
        <title>Complete Genome Sequence of Flavobacterium indicum GPSTA100-9T, Isolated from Warm Spring Water.</title>
        <authorList>
            <person name="Barbier P."/>
            <person name="Houel A."/>
            <person name="Loux V."/>
            <person name="Poulain J."/>
            <person name="Bernardet J.F."/>
            <person name="Touchon M."/>
            <person name="Duchaud E."/>
        </authorList>
    </citation>
    <scope>NUCLEOTIDE SEQUENCE [LARGE SCALE GENOMIC DNA]</scope>
    <source>
        <strain evidence="4">DSM 17447 / CIP 109464 / GPTSA100-9</strain>
    </source>
</reference>
<sequence length="215" mass="24510">MKNFLKITALLLLFVVSTQAQEKNKAKALLDQVVAKTKSYKNIVIDFKYSIYNAKEKINQESKGNVAMEGNKYVLNFMGMTKLFDGKKVYTIVPEDEEITISNYDEADANSVSPNKIFSFFQKGFSYTMDIKQKVAGKNIQYVKLTPTNGKDQRKEILIGIDTKTKHIYNLIEVGKNGTKTTLTVASFKFNQALSKTHFTFDKAKYPKYYINKAD</sequence>
<dbReference type="InterPro" id="IPR029046">
    <property type="entry name" value="LolA/LolB/LppX"/>
</dbReference>
<feature type="chain" id="PRO_5003616871" evidence="2">
    <location>
        <begin position="21"/>
        <end position="215"/>
    </location>
</feature>
<dbReference type="SUPFAM" id="SSF89392">
    <property type="entry name" value="Prokaryotic lipoproteins and lipoprotein localization factors"/>
    <property type="match status" value="1"/>
</dbReference>
<keyword evidence="4" id="KW-1185">Reference proteome</keyword>
<dbReference type="RefSeq" id="WP_014388771.1">
    <property type="nucleotide sequence ID" value="NC_017025.1"/>
</dbReference>
<dbReference type="OrthoDB" id="1491557at2"/>
<gene>
    <name evidence="3" type="primary">lolA</name>
    <name evidence="3" type="ordered locus">KQS_08580</name>
</gene>
<name>H8XTS2_FLAIG</name>
<dbReference type="AlphaFoldDB" id="H8XTS2"/>
<dbReference type="CDD" id="cd16325">
    <property type="entry name" value="LolA"/>
    <property type="match status" value="1"/>
</dbReference>
<accession>H8XTS2</accession>
<dbReference type="KEGG" id="fin:KQS_08580"/>
<dbReference type="Proteomes" id="UP000007599">
    <property type="component" value="Chromosome I"/>
</dbReference>
<dbReference type="STRING" id="1094466.KQS_08580"/>
<feature type="signal peptide" evidence="2">
    <location>
        <begin position="1"/>
        <end position="20"/>
    </location>
</feature>
<dbReference type="Pfam" id="PF03548">
    <property type="entry name" value="LolA"/>
    <property type="match status" value="1"/>
</dbReference>
<dbReference type="InterPro" id="IPR004564">
    <property type="entry name" value="OM_lipoprot_carrier_LolA-like"/>
</dbReference>
<dbReference type="Gene3D" id="2.50.20.10">
    <property type="entry name" value="Lipoprotein localisation LolA/LolB/LppX"/>
    <property type="match status" value="1"/>
</dbReference>
<organism evidence="3 4">
    <name type="scientific">Flavobacterium indicum (strain DSM 17447 / CIP 109464 / GPTSA100-9)</name>
    <dbReference type="NCBI Taxonomy" id="1094466"/>
    <lineage>
        <taxon>Bacteria</taxon>
        <taxon>Pseudomonadati</taxon>
        <taxon>Bacteroidota</taxon>
        <taxon>Flavobacteriia</taxon>
        <taxon>Flavobacteriales</taxon>
        <taxon>Flavobacteriaceae</taxon>
        <taxon>Flavobacterium</taxon>
    </lineage>
</organism>
<dbReference type="eggNOG" id="COG2834">
    <property type="taxonomic scope" value="Bacteria"/>
</dbReference>
<evidence type="ECO:0000256" key="2">
    <source>
        <dbReference type="SAM" id="SignalP"/>
    </source>
</evidence>
<keyword evidence="1 2" id="KW-0732">Signal</keyword>